<keyword evidence="3" id="KW-1185">Reference proteome</keyword>
<protein>
    <submittedName>
        <fullName evidence="2">DUF397 domain-containing protein</fullName>
    </submittedName>
</protein>
<reference evidence="3" key="1">
    <citation type="journal article" date="2019" name="Int. J. Syst. Evol. Microbiol.">
        <title>The Global Catalogue of Microorganisms (GCM) 10K type strain sequencing project: providing services to taxonomists for standard genome sequencing and annotation.</title>
        <authorList>
            <consortium name="The Broad Institute Genomics Platform"/>
            <consortium name="The Broad Institute Genome Sequencing Center for Infectious Disease"/>
            <person name="Wu L."/>
            <person name="Ma J."/>
        </authorList>
    </citation>
    <scope>NUCLEOTIDE SEQUENCE [LARGE SCALE GENOMIC DNA]</scope>
    <source>
        <strain evidence="3">CCUG 49560</strain>
    </source>
</reference>
<evidence type="ECO:0000259" key="1">
    <source>
        <dbReference type="Pfam" id="PF04149"/>
    </source>
</evidence>
<organism evidence="2 3">
    <name type="scientific">Sphaerisporangium corydalis</name>
    <dbReference type="NCBI Taxonomy" id="1441875"/>
    <lineage>
        <taxon>Bacteria</taxon>
        <taxon>Bacillati</taxon>
        <taxon>Actinomycetota</taxon>
        <taxon>Actinomycetes</taxon>
        <taxon>Streptosporangiales</taxon>
        <taxon>Streptosporangiaceae</taxon>
        <taxon>Sphaerisporangium</taxon>
    </lineage>
</organism>
<dbReference type="InterPro" id="IPR007278">
    <property type="entry name" value="DUF397"/>
</dbReference>
<dbReference type="EMBL" id="JBHSFN010000011">
    <property type="protein sequence ID" value="MFC4588310.1"/>
    <property type="molecule type" value="Genomic_DNA"/>
</dbReference>
<dbReference type="Proteomes" id="UP001595891">
    <property type="component" value="Unassembled WGS sequence"/>
</dbReference>
<feature type="domain" description="DUF397" evidence="1">
    <location>
        <begin position="49"/>
        <end position="102"/>
    </location>
</feature>
<accession>A0ABV9EH95</accession>
<sequence>MTQKRWSRTCTNCRADKCARPSCSNSGVRTRCGRAIKPEELASPNFCEAVWRKSFRSGNNGGECVEIATNLPSVVAVRDSKNPNGPVLTLTPRAWRAFLGGVNGSQFNA</sequence>
<evidence type="ECO:0000313" key="3">
    <source>
        <dbReference type="Proteomes" id="UP001595891"/>
    </source>
</evidence>
<proteinExistence type="predicted"/>
<gene>
    <name evidence="2" type="ORF">ACFO8L_19630</name>
</gene>
<evidence type="ECO:0000313" key="2">
    <source>
        <dbReference type="EMBL" id="MFC4588310.1"/>
    </source>
</evidence>
<comment type="caution">
    <text evidence="2">The sequence shown here is derived from an EMBL/GenBank/DDBJ whole genome shotgun (WGS) entry which is preliminary data.</text>
</comment>
<name>A0ABV9EH95_9ACTN</name>
<dbReference type="RefSeq" id="WP_316249634.1">
    <property type="nucleotide sequence ID" value="NZ_JANZYP010000069.1"/>
</dbReference>
<dbReference type="Pfam" id="PF04149">
    <property type="entry name" value="DUF397"/>
    <property type="match status" value="1"/>
</dbReference>